<dbReference type="NCBIfam" id="NF006960">
    <property type="entry name" value="PRK09437.1"/>
    <property type="match status" value="1"/>
</dbReference>
<comment type="function">
    <text evidence="1">Thiol-specific peroxidase that catalyzes the reduction of hydrogen peroxide and organic hydroperoxides to water and alcohols, respectively. Plays a role in cell protection against oxidative stress by detoxifying peroxides and as sensor of hydrogen peroxide-mediated signaling events.</text>
</comment>
<gene>
    <name evidence="16" type="ORF">TBC1_1274</name>
</gene>
<dbReference type="FunFam" id="3.40.30.10:FF:000007">
    <property type="entry name" value="Thioredoxin-dependent thiol peroxidase"/>
    <property type="match status" value="1"/>
</dbReference>
<sequence length="151" mass="17024">MSKFKPGDQAPAFSGKDQSGNVVSLESFRGSKVVLYFYPKDDTPGCTAEACSLRDNYEALLARGYKVVGVSPDSEKSHQKFIDKYELPFPLISDTEKKILQDYGVWGRKKFMGREYDGVIRTTFIIDEKGMIEEVIEKVDTKNHAAQVLKD</sequence>
<evidence type="ECO:0000256" key="9">
    <source>
        <dbReference type="ARBA" id="ARBA00032824"/>
    </source>
</evidence>
<dbReference type="Proteomes" id="UP000053091">
    <property type="component" value="Unassembled WGS sequence"/>
</dbReference>
<dbReference type="InterPro" id="IPR013766">
    <property type="entry name" value="Thioredoxin_domain"/>
</dbReference>
<reference evidence="16" key="1">
    <citation type="journal article" date="2015" name="Genome Announc.">
        <title>Draft Genome Sequence of Bacteroidales Strain TBC1, a Novel Isolate from a Methanogenic Wastewater Treatment System.</title>
        <authorList>
            <person name="Tourlousse D.M."/>
            <person name="Matsuura N."/>
            <person name="Sun L."/>
            <person name="Toyonaga M."/>
            <person name="Kuroda K."/>
            <person name="Ohashi A."/>
            <person name="Cruz R."/>
            <person name="Yamaguchi T."/>
            <person name="Sekiguchi Y."/>
        </authorList>
    </citation>
    <scope>NUCLEOTIDE SEQUENCE [LARGE SCALE GENOMIC DNA]</scope>
    <source>
        <strain evidence="16">TBC1</strain>
    </source>
</reference>
<dbReference type="InterPro" id="IPR036249">
    <property type="entry name" value="Thioredoxin-like_sf"/>
</dbReference>
<dbReference type="PANTHER" id="PTHR42801">
    <property type="entry name" value="THIOREDOXIN-DEPENDENT PEROXIDE REDUCTASE"/>
    <property type="match status" value="1"/>
</dbReference>
<keyword evidence="5" id="KW-0049">Antioxidant</keyword>
<evidence type="ECO:0000256" key="6">
    <source>
        <dbReference type="ARBA" id="ARBA00023002"/>
    </source>
</evidence>
<dbReference type="OrthoDB" id="9812811at2"/>
<dbReference type="GO" id="GO:0034599">
    <property type="term" value="P:cellular response to oxidative stress"/>
    <property type="evidence" value="ECO:0007669"/>
    <property type="project" value="TreeGrafter"/>
</dbReference>
<evidence type="ECO:0000256" key="10">
    <source>
        <dbReference type="ARBA" id="ARBA00038489"/>
    </source>
</evidence>
<evidence type="ECO:0000256" key="11">
    <source>
        <dbReference type="ARBA" id="ARBA00042639"/>
    </source>
</evidence>
<comment type="similarity">
    <text evidence="10">Belongs to the peroxiredoxin family. BCP/PrxQ subfamily.</text>
</comment>
<dbReference type="PANTHER" id="PTHR42801:SF4">
    <property type="entry name" value="AHPC_TSA FAMILY PROTEIN"/>
    <property type="match status" value="1"/>
</dbReference>
<dbReference type="Pfam" id="PF00578">
    <property type="entry name" value="AhpC-TSA"/>
    <property type="match status" value="1"/>
</dbReference>
<dbReference type="InterPro" id="IPR024706">
    <property type="entry name" value="Peroxiredoxin_AhpC-typ"/>
</dbReference>
<keyword evidence="6" id="KW-0560">Oxidoreductase</keyword>
<evidence type="ECO:0000259" key="15">
    <source>
        <dbReference type="PROSITE" id="PS51352"/>
    </source>
</evidence>
<dbReference type="RefSeq" id="WP_062043279.1">
    <property type="nucleotide sequence ID" value="NZ_DF968183.1"/>
</dbReference>
<dbReference type="GO" id="GO:0005737">
    <property type="term" value="C:cytoplasm"/>
    <property type="evidence" value="ECO:0007669"/>
    <property type="project" value="TreeGrafter"/>
</dbReference>
<dbReference type="PIRSF" id="PIRSF000239">
    <property type="entry name" value="AHPC"/>
    <property type="match status" value="1"/>
</dbReference>
<evidence type="ECO:0000256" key="5">
    <source>
        <dbReference type="ARBA" id="ARBA00022862"/>
    </source>
</evidence>
<dbReference type="EC" id="1.11.1.24" evidence="3"/>
<feature type="domain" description="Thioredoxin" evidence="15">
    <location>
        <begin position="4"/>
        <end position="151"/>
    </location>
</feature>
<evidence type="ECO:0000256" key="3">
    <source>
        <dbReference type="ARBA" id="ARBA00013017"/>
    </source>
</evidence>
<dbReference type="SUPFAM" id="SSF52833">
    <property type="entry name" value="Thioredoxin-like"/>
    <property type="match status" value="1"/>
</dbReference>
<evidence type="ECO:0000256" key="2">
    <source>
        <dbReference type="ARBA" id="ARBA00011245"/>
    </source>
</evidence>
<dbReference type="GO" id="GO:0045454">
    <property type="term" value="P:cell redox homeostasis"/>
    <property type="evidence" value="ECO:0007669"/>
    <property type="project" value="TreeGrafter"/>
</dbReference>
<feature type="region of interest" description="Disordered" evidence="14">
    <location>
        <begin position="1"/>
        <end position="20"/>
    </location>
</feature>
<proteinExistence type="inferred from homology"/>
<dbReference type="Gene3D" id="3.40.30.10">
    <property type="entry name" value="Glutaredoxin"/>
    <property type="match status" value="1"/>
</dbReference>
<dbReference type="CDD" id="cd03017">
    <property type="entry name" value="PRX_BCP"/>
    <property type="match status" value="1"/>
</dbReference>
<feature type="active site" description="Cysteine sulfenic acid (-SOH) intermediate; for peroxidase activity" evidence="13">
    <location>
        <position position="46"/>
    </location>
</feature>
<evidence type="ECO:0000256" key="8">
    <source>
        <dbReference type="ARBA" id="ARBA00023284"/>
    </source>
</evidence>
<dbReference type="EMBL" id="DF968183">
    <property type="protein sequence ID" value="GAP44273.1"/>
    <property type="molecule type" value="Genomic_DNA"/>
</dbReference>
<comment type="subunit">
    <text evidence="2">Monomer.</text>
</comment>
<evidence type="ECO:0000313" key="16">
    <source>
        <dbReference type="EMBL" id="GAP44273.1"/>
    </source>
</evidence>
<dbReference type="InterPro" id="IPR000866">
    <property type="entry name" value="AhpC/TSA"/>
</dbReference>
<evidence type="ECO:0000256" key="13">
    <source>
        <dbReference type="PIRSR" id="PIRSR000239-1"/>
    </source>
</evidence>
<keyword evidence="8" id="KW-0676">Redox-active center</keyword>
<name>A0A0S7C2F5_9BACT</name>
<keyword evidence="7" id="KW-1015">Disulfide bond</keyword>
<evidence type="ECO:0000313" key="17">
    <source>
        <dbReference type="Proteomes" id="UP000053091"/>
    </source>
</evidence>
<evidence type="ECO:0000256" key="12">
    <source>
        <dbReference type="ARBA" id="ARBA00049091"/>
    </source>
</evidence>
<dbReference type="PROSITE" id="PS51352">
    <property type="entry name" value="THIOREDOXIN_2"/>
    <property type="match status" value="1"/>
</dbReference>
<accession>A0A0S7C2F5</accession>
<dbReference type="InterPro" id="IPR050924">
    <property type="entry name" value="Peroxiredoxin_BCP/PrxQ"/>
</dbReference>
<keyword evidence="17" id="KW-1185">Reference proteome</keyword>
<evidence type="ECO:0000256" key="4">
    <source>
        <dbReference type="ARBA" id="ARBA00022559"/>
    </source>
</evidence>
<dbReference type="STRING" id="1678841.TBC1_1274"/>
<evidence type="ECO:0000256" key="7">
    <source>
        <dbReference type="ARBA" id="ARBA00023157"/>
    </source>
</evidence>
<dbReference type="PATRIC" id="fig|1678841.3.peg.2740"/>
<keyword evidence="4" id="KW-0575">Peroxidase</keyword>
<organism evidence="16">
    <name type="scientific">Lentimicrobium saccharophilum</name>
    <dbReference type="NCBI Taxonomy" id="1678841"/>
    <lineage>
        <taxon>Bacteria</taxon>
        <taxon>Pseudomonadati</taxon>
        <taxon>Bacteroidota</taxon>
        <taxon>Bacteroidia</taxon>
        <taxon>Bacteroidales</taxon>
        <taxon>Lentimicrobiaceae</taxon>
        <taxon>Lentimicrobium</taxon>
    </lineage>
</organism>
<dbReference type="AlphaFoldDB" id="A0A0S7C2F5"/>
<evidence type="ECO:0000256" key="14">
    <source>
        <dbReference type="SAM" id="MobiDB-lite"/>
    </source>
</evidence>
<comment type="catalytic activity">
    <reaction evidence="12">
        <text>a hydroperoxide + [thioredoxin]-dithiol = an alcohol + [thioredoxin]-disulfide + H2O</text>
        <dbReference type="Rhea" id="RHEA:62620"/>
        <dbReference type="Rhea" id="RHEA-COMP:10698"/>
        <dbReference type="Rhea" id="RHEA-COMP:10700"/>
        <dbReference type="ChEBI" id="CHEBI:15377"/>
        <dbReference type="ChEBI" id="CHEBI:29950"/>
        <dbReference type="ChEBI" id="CHEBI:30879"/>
        <dbReference type="ChEBI" id="CHEBI:35924"/>
        <dbReference type="ChEBI" id="CHEBI:50058"/>
        <dbReference type="EC" id="1.11.1.24"/>
    </reaction>
</comment>
<protein>
    <recommendedName>
        <fullName evidence="3">thioredoxin-dependent peroxiredoxin</fullName>
        <ecNumber evidence="3">1.11.1.24</ecNumber>
    </recommendedName>
    <alternativeName>
        <fullName evidence="9">Thioredoxin peroxidase</fullName>
    </alternativeName>
    <alternativeName>
        <fullName evidence="11">Thioredoxin-dependent peroxiredoxin Bcp</fullName>
    </alternativeName>
</protein>
<dbReference type="GO" id="GO:0008379">
    <property type="term" value="F:thioredoxin peroxidase activity"/>
    <property type="evidence" value="ECO:0007669"/>
    <property type="project" value="TreeGrafter"/>
</dbReference>
<evidence type="ECO:0000256" key="1">
    <source>
        <dbReference type="ARBA" id="ARBA00003330"/>
    </source>
</evidence>